<reference evidence="2 3" key="1">
    <citation type="submission" date="2018-05" db="EMBL/GenBank/DDBJ databases">
        <title>Genome comparison of Eubacterium sp.</title>
        <authorList>
            <person name="Feng Y."/>
            <person name="Sanchez-Andrea I."/>
            <person name="Stams A.J.M."/>
            <person name="De Vos W.M."/>
        </authorList>
    </citation>
    <scope>NUCLEOTIDE SEQUENCE [LARGE SCALE GENOMIC DNA]</scope>
    <source>
        <strain evidence="2 3">YI</strain>
    </source>
</reference>
<dbReference type="Gene3D" id="1.10.3210.10">
    <property type="entry name" value="Hypothetical protein af1432"/>
    <property type="match status" value="1"/>
</dbReference>
<dbReference type="InterPro" id="IPR003607">
    <property type="entry name" value="HD/PDEase_dom"/>
</dbReference>
<proteinExistence type="predicted"/>
<keyword evidence="3" id="KW-1185">Reference proteome</keyword>
<evidence type="ECO:0000313" key="2">
    <source>
        <dbReference type="EMBL" id="QCT72555.1"/>
    </source>
</evidence>
<dbReference type="InterPro" id="IPR052020">
    <property type="entry name" value="Cyclic_di-GMP/3'3'-cGAMP_PDE"/>
</dbReference>
<dbReference type="AlphaFoldDB" id="A0A4P9CCG4"/>
<dbReference type="KEGG" id="emt:CPZ25_014870"/>
<feature type="domain" description="HD-GYP" evidence="1">
    <location>
        <begin position="1"/>
        <end position="193"/>
    </location>
</feature>
<organism evidence="2 3">
    <name type="scientific">Eubacterium maltosivorans</name>
    <dbReference type="NCBI Taxonomy" id="2041044"/>
    <lineage>
        <taxon>Bacteria</taxon>
        <taxon>Bacillati</taxon>
        <taxon>Bacillota</taxon>
        <taxon>Clostridia</taxon>
        <taxon>Eubacteriales</taxon>
        <taxon>Eubacteriaceae</taxon>
        <taxon>Eubacterium</taxon>
    </lineage>
</organism>
<dbReference type="EMBL" id="CP029487">
    <property type="protein sequence ID" value="QCT72555.1"/>
    <property type="molecule type" value="Genomic_DNA"/>
</dbReference>
<dbReference type="InterPro" id="IPR037522">
    <property type="entry name" value="HD_GYP_dom"/>
</dbReference>
<dbReference type="RefSeq" id="WP_096919121.1">
    <property type="nucleotide sequence ID" value="NZ_CP029487.1"/>
</dbReference>
<protein>
    <submittedName>
        <fullName evidence="2">HD domain-containing protein</fullName>
    </submittedName>
</protein>
<accession>A0A4P9CCG4</accession>
<evidence type="ECO:0000259" key="1">
    <source>
        <dbReference type="PROSITE" id="PS51832"/>
    </source>
</evidence>
<name>A0A4P9CCG4_EUBML</name>
<dbReference type="Pfam" id="PF13487">
    <property type="entry name" value="HD_5"/>
    <property type="match status" value="1"/>
</dbReference>
<sequence length="207" mass="24228">MLEKKLNESFNTCSKAVRDHCRRTGDLVRELLAVLEWQEFEEIWRWRGKLPFYYHDIGKAMCSDKNIKEHPEKGGTFFSELYRQAREDERDEQSIVFFSIASDACLYHHEWLNGFGYPAGRKSQEIVLVGRLCAVADTWDNLTHETPGCPALTEAAAKEIMEGKRNIQFDDYLVKALFQINGFMTEKEEEDIIVSPITRKRHFWSLK</sequence>
<evidence type="ECO:0000313" key="3">
    <source>
        <dbReference type="Proteomes" id="UP000218387"/>
    </source>
</evidence>
<dbReference type="Proteomes" id="UP000218387">
    <property type="component" value="Chromosome"/>
</dbReference>
<dbReference type="PANTHER" id="PTHR45228">
    <property type="entry name" value="CYCLIC DI-GMP PHOSPHODIESTERASE TM_0186-RELATED"/>
    <property type="match status" value="1"/>
</dbReference>
<dbReference type="PROSITE" id="PS51832">
    <property type="entry name" value="HD_GYP"/>
    <property type="match status" value="1"/>
</dbReference>
<gene>
    <name evidence="2" type="ORF">CPZ25_014870</name>
</gene>
<dbReference type="CDD" id="cd00077">
    <property type="entry name" value="HDc"/>
    <property type="match status" value="1"/>
</dbReference>
<dbReference type="SUPFAM" id="SSF109604">
    <property type="entry name" value="HD-domain/PDEase-like"/>
    <property type="match status" value="1"/>
</dbReference>